<evidence type="ECO:0000256" key="5">
    <source>
        <dbReference type="ARBA" id="ARBA00022597"/>
    </source>
</evidence>
<feature type="chain" id="PRO_5046283700" evidence="16">
    <location>
        <begin position="24"/>
        <end position="408"/>
    </location>
</feature>
<dbReference type="Pfam" id="PF18412">
    <property type="entry name" value="Wza_C"/>
    <property type="match status" value="1"/>
</dbReference>
<comment type="subcellular location">
    <subcellularLocation>
        <location evidence="1">Cell outer membrane</location>
        <topology evidence="1">Multi-pass membrane protein</topology>
    </subcellularLocation>
</comment>
<keyword evidence="7 16" id="KW-0732">Signal</keyword>
<evidence type="ECO:0000256" key="11">
    <source>
        <dbReference type="ARBA" id="ARBA00023136"/>
    </source>
</evidence>
<keyword evidence="3" id="KW-0813">Transport</keyword>
<sequence length="408" mass="44727">MNISKKPLSLLLVSLVLSGCTMPGSHLSLSGKNVIEPETSSNSDENKSEDDLSSRVNVYKLSPSTVIGFKSPEVASRSNPSLDEQVAKYNYYIGPGDILNITIWDHPELTIPAGSYRSSSESGNWVHSDGTIFYPYIGTVHVEGKTVTQIRDEIATRLAKYIESPQVDVNVAAFRAQKAYVTGEIKQPGQQPITNVPMTILDAINRSGGLSADADWRNITLTRKGQEESISLYALMQRGDLTQNRLLQNGDIIHVPRNDNQKVFVMGEVNDPQLLRIDRAGMSLTEALSSVGGINQLDADATGVFVIRSIKQPTTTANSNVKSEVNASTSSESSKEQKPAPIANIYQLDIKDATALVIGTEFEMQPYDIVYVTAAPITRWNRVIMKLLPTINGFNNLSEGLNYYTDLK</sequence>
<feature type="signal peptide" evidence="16">
    <location>
        <begin position="1"/>
        <end position="23"/>
    </location>
</feature>
<keyword evidence="5" id="KW-0762">Sugar transport</keyword>
<dbReference type="Pfam" id="PF02563">
    <property type="entry name" value="Poly_export"/>
    <property type="match status" value="1"/>
</dbReference>
<keyword evidence="11" id="KW-0472">Membrane</keyword>
<feature type="domain" description="SLBB" evidence="19">
    <location>
        <begin position="261"/>
        <end position="372"/>
    </location>
</feature>
<dbReference type="Gene3D" id="1.20.5.70">
    <property type="match status" value="1"/>
</dbReference>
<evidence type="ECO:0000256" key="8">
    <source>
        <dbReference type="ARBA" id="ARBA00023047"/>
    </source>
</evidence>
<dbReference type="EMBL" id="JBIHSN010000002">
    <property type="protein sequence ID" value="MFH0264314.1"/>
    <property type="molecule type" value="Genomic_DNA"/>
</dbReference>
<feature type="compositionally biased region" description="Low complexity" evidence="15">
    <location>
        <begin position="322"/>
        <end position="332"/>
    </location>
</feature>
<protein>
    <submittedName>
        <fullName evidence="20">Polysaccharide export protein</fullName>
    </submittedName>
</protein>
<dbReference type="InterPro" id="IPR049712">
    <property type="entry name" value="Poly_export"/>
</dbReference>
<keyword evidence="8" id="KW-0625">Polysaccharide transport</keyword>
<feature type="region of interest" description="Disordered" evidence="15">
    <location>
        <begin position="28"/>
        <end position="54"/>
    </location>
</feature>
<evidence type="ECO:0000259" key="17">
    <source>
        <dbReference type="Pfam" id="PF02563"/>
    </source>
</evidence>
<evidence type="ECO:0000256" key="12">
    <source>
        <dbReference type="ARBA" id="ARBA00023139"/>
    </source>
</evidence>
<evidence type="ECO:0000256" key="16">
    <source>
        <dbReference type="SAM" id="SignalP"/>
    </source>
</evidence>
<comment type="caution">
    <text evidence="20">The sequence shown here is derived from an EMBL/GenBank/DDBJ whole genome shotgun (WGS) entry which is preliminary data.</text>
</comment>
<evidence type="ECO:0000259" key="19">
    <source>
        <dbReference type="Pfam" id="PF22461"/>
    </source>
</evidence>
<feature type="domain" description="Outer-membrane lipoprotein Wza C-terminal" evidence="18">
    <location>
        <begin position="375"/>
        <end position="402"/>
    </location>
</feature>
<dbReference type="PANTHER" id="PTHR33619:SF3">
    <property type="entry name" value="POLYSACCHARIDE EXPORT PROTEIN GFCE-RELATED"/>
    <property type="match status" value="1"/>
</dbReference>
<keyword evidence="14" id="KW-0449">Lipoprotein</keyword>
<evidence type="ECO:0000256" key="2">
    <source>
        <dbReference type="ARBA" id="ARBA00009450"/>
    </source>
</evidence>
<keyword evidence="21" id="KW-1185">Reference proteome</keyword>
<evidence type="ECO:0000256" key="14">
    <source>
        <dbReference type="ARBA" id="ARBA00023288"/>
    </source>
</evidence>
<keyword evidence="4" id="KW-1134">Transmembrane beta strand</keyword>
<keyword evidence="9" id="KW-0406">Ion transport</keyword>
<keyword evidence="13" id="KW-0998">Cell outer membrane</keyword>
<dbReference type="InterPro" id="IPR054765">
    <property type="entry name" value="SLBB_dom"/>
</dbReference>
<dbReference type="InterPro" id="IPR003715">
    <property type="entry name" value="Poly_export_N"/>
</dbReference>
<gene>
    <name evidence="20" type="ORF">ACGRQ9_02035</name>
</gene>
<comment type="similarity">
    <text evidence="2">Belongs to the BexD/CtrA/VexA family.</text>
</comment>
<evidence type="ECO:0000256" key="10">
    <source>
        <dbReference type="ARBA" id="ARBA00023114"/>
    </source>
</evidence>
<evidence type="ECO:0000256" key="13">
    <source>
        <dbReference type="ARBA" id="ARBA00023237"/>
    </source>
</evidence>
<name>A0ABW7IRU2_9VIBR</name>
<dbReference type="Pfam" id="PF22461">
    <property type="entry name" value="SLBB_2"/>
    <property type="match status" value="2"/>
</dbReference>
<evidence type="ECO:0000256" key="3">
    <source>
        <dbReference type="ARBA" id="ARBA00022448"/>
    </source>
</evidence>
<keyword evidence="10" id="KW-0626">Porin</keyword>
<dbReference type="Proteomes" id="UP001607151">
    <property type="component" value="Unassembled WGS sequence"/>
</dbReference>
<evidence type="ECO:0000259" key="18">
    <source>
        <dbReference type="Pfam" id="PF18412"/>
    </source>
</evidence>
<dbReference type="Gene3D" id="3.30.1950.10">
    <property type="entry name" value="wza like domain"/>
    <property type="match status" value="1"/>
</dbReference>
<dbReference type="PANTHER" id="PTHR33619">
    <property type="entry name" value="POLYSACCHARIDE EXPORT PROTEIN GFCE-RELATED"/>
    <property type="match status" value="1"/>
</dbReference>
<dbReference type="PROSITE" id="PS51257">
    <property type="entry name" value="PROKAR_LIPOPROTEIN"/>
    <property type="match status" value="1"/>
</dbReference>
<organism evidence="20 21">
    <name type="scientific">Vibrio rumoiensis</name>
    <dbReference type="NCBI Taxonomy" id="76258"/>
    <lineage>
        <taxon>Bacteria</taxon>
        <taxon>Pseudomonadati</taxon>
        <taxon>Pseudomonadota</taxon>
        <taxon>Gammaproteobacteria</taxon>
        <taxon>Vibrionales</taxon>
        <taxon>Vibrionaceae</taxon>
        <taxon>Vibrio</taxon>
    </lineage>
</organism>
<evidence type="ECO:0000313" key="21">
    <source>
        <dbReference type="Proteomes" id="UP001607151"/>
    </source>
</evidence>
<evidence type="ECO:0000256" key="7">
    <source>
        <dbReference type="ARBA" id="ARBA00022729"/>
    </source>
</evidence>
<feature type="compositionally biased region" description="Basic and acidic residues" evidence="15">
    <location>
        <begin position="44"/>
        <end position="53"/>
    </location>
</feature>
<feature type="domain" description="SLBB" evidence="19">
    <location>
        <begin position="177"/>
        <end position="255"/>
    </location>
</feature>
<evidence type="ECO:0000256" key="9">
    <source>
        <dbReference type="ARBA" id="ARBA00023065"/>
    </source>
</evidence>
<feature type="domain" description="Polysaccharide export protein N-terminal" evidence="17">
    <location>
        <begin position="87"/>
        <end position="171"/>
    </location>
</feature>
<evidence type="ECO:0000256" key="1">
    <source>
        <dbReference type="ARBA" id="ARBA00004571"/>
    </source>
</evidence>
<evidence type="ECO:0000313" key="20">
    <source>
        <dbReference type="EMBL" id="MFH0264314.1"/>
    </source>
</evidence>
<dbReference type="NCBIfam" id="NF011658">
    <property type="entry name" value="PRK15078.1"/>
    <property type="match status" value="1"/>
</dbReference>
<reference evidence="20 21" key="1">
    <citation type="submission" date="2024-10" db="EMBL/GenBank/DDBJ databases">
        <authorList>
            <person name="Yibar A."/>
            <person name="Saticioglu I.B."/>
            <person name="Duman M."/>
            <person name="Ajmi N."/>
            <person name="Gurler F."/>
            <person name="Ay H."/>
            <person name="Onuk E."/>
            <person name="Guler S."/>
            <person name="Romalde J.L."/>
        </authorList>
    </citation>
    <scope>NUCLEOTIDE SEQUENCE [LARGE SCALE GENOMIC DNA]</scope>
    <source>
        <strain evidence="20 21">14-MA-B</strain>
    </source>
</reference>
<keyword evidence="12" id="KW-0564">Palmitate</keyword>
<accession>A0ABW7IRU2</accession>
<dbReference type="RefSeq" id="WP_089139856.1">
    <property type="nucleotide sequence ID" value="NZ_AP018685.1"/>
</dbReference>
<evidence type="ECO:0000256" key="15">
    <source>
        <dbReference type="SAM" id="MobiDB-lite"/>
    </source>
</evidence>
<proteinExistence type="inferred from homology"/>
<feature type="region of interest" description="Disordered" evidence="15">
    <location>
        <begin position="317"/>
        <end position="338"/>
    </location>
</feature>
<dbReference type="InterPro" id="IPR040716">
    <property type="entry name" value="Wza_C"/>
</dbReference>
<evidence type="ECO:0000256" key="6">
    <source>
        <dbReference type="ARBA" id="ARBA00022692"/>
    </source>
</evidence>
<dbReference type="Gene3D" id="3.10.560.10">
    <property type="entry name" value="Outer membrane lipoprotein wza domain like"/>
    <property type="match status" value="2"/>
</dbReference>
<keyword evidence="6" id="KW-0812">Transmembrane</keyword>
<evidence type="ECO:0000256" key="4">
    <source>
        <dbReference type="ARBA" id="ARBA00022452"/>
    </source>
</evidence>